<gene>
    <name evidence="1" type="ORF">H2BulkLitter115474_000002</name>
</gene>
<reference evidence="1" key="1">
    <citation type="submission" date="2019-05" db="EMBL/GenBank/DDBJ databases">
        <title>Metatranscriptomic reconstruction reveals RNA viruses with the potential to shape carbon cycling in soil.</title>
        <authorList>
            <person name="Starr E.P."/>
            <person name="Nuccio E."/>
            <person name="Pett-Ridge J."/>
            <person name="Banfield J.F."/>
            <person name="Firestone M.K."/>
        </authorList>
    </citation>
    <scope>NUCLEOTIDE SEQUENCE</scope>
    <source>
        <strain evidence="1">H2_Bulk_Litter_11_5474</strain>
    </source>
</reference>
<protein>
    <recommendedName>
        <fullName evidence="2">RNA-directed RNA polymerase</fullName>
    </recommendedName>
</protein>
<name>A0A514CZQ4_9VIRU</name>
<evidence type="ECO:0000313" key="1">
    <source>
        <dbReference type="EMBL" id="QDH86857.1"/>
    </source>
</evidence>
<organism evidence="1">
    <name type="scientific">Leviviridae sp</name>
    <dbReference type="NCBI Taxonomy" id="2027243"/>
    <lineage>
        <taxon>Viruses</taxon>
        <taxon>Riboviria</taxon>
        <taxon>Orthornavirae</taxon>
        <taxon>Lenarviricota</taxon>
        <taxon>Leviviricetes</taxon>
        <taxon>Norzivirales</taxon>
        <taxon>Fiersviridae</taxon>
    </lineage>
</organism>
<dbReference type="EMBL" id="MN032981">
    <property type="protein sequence ID" value="QDH86857.1"/>
    <property type="molecule type" value="Genomic_RNA"/>
</dbReference>
<sequence length="67" mass="7477">MKSDASDYLELMHAVYFDACIKCSADVSDLRDLKTIKSRVMSEGLSFLTITLPAFCSAFERALETGY</sequence>
<accession>A0A514CZQ4</accession>
<evidence type="ECO:0008006" key="2">
    <source>
        <dbReference type="Google" id="ProtNLM"/>
    </source>
</evidence>
<proteinExistence type="predicted"/>